<dbReference type="Pfam" id="PF04542">
    <property type="entry name" value="Sigma70_r2"/>
    <property type="match status" value="1"/>
</dbReference>
<dbReference type="InterPro" id="IPR007627">
    <property type="entry name" value="RNA_pol_sigma70_r2"/>
</dbReference>
<dbReference type="SUPFAM" id="SSF88659">
    <property type="entry name" value="Sigma3 and sigma4 domains of RNA polymerase sigma factors"/>
    <property type="match status" value="1"/>
</dbReference>
<protein>
    <submittedName>
        <fullName evidence="7">Sigma-70 family RNA polymerase sigma factor</fullName>
    </submittedName>
</protein>
<evidence type="ECO:0000313" key="7">
    <source>
        <dbReference type="EMBL" id="MDT0354093.1"/>
    </source>
</evidence>
<dbReference type="Gene3D" id="1.10.10.10">
    <property type="entry name" value="Winged helix-like DNA-binding domain superfamily/Winged helix DNA-binding domain"/>
    <property type="match status" value="1"/>
</dbReference>
<evidence type="ECO:0000256" key="5">
    <source>
        <dbReference type="ARBA" id="ARBA00023163"/>
    </source>
</evidence>
<sequence>MGDTIRRYLAGDRSAMTDLTRIIRPWLHHIVRSHRLPAHVVEDAVQSTMLALLRHVKDLRDPDAGLAWISVVARREALRELRAQQRYVLVDEPDVVTPPAPDPAEIALNRMSHAVVRRTVRVLPPRHRELLERIAQVDRPNYASISTALNIPIGSIGPTRRRSLNRMRQLLINNPEWEWDLPA</sequence>
<evidence type="ECO:0000256" key="3">
    <source>
        <dbReference type="ARBA" id="ARBA00023082"/>
    </source>
</evidence>
<dbReference type="InterPro" id="IPR013325">
    <property type="entry name" value="RNA_pol_sigma_r2"/>
</dbReference>
<dbReference type="EMBL" id="JAVREJ010000090">
    <property type="protein sequence ID" value="MDT0354093.1"/>
    <property type="molecule type" value="Genomic_DNA"/>
</dbReference>
<dbReference type="Proteomes" id="UP001183202">
    <property type="component" value="Unassembled WGS sequence"/>
</dbReference>
<proteinExistence type="inferred from homology"/>
<keyword evidence="8" id="KW-1185">Reference proteome</keyword>
<dbReference type="Gene3D" id="1.10.1740.10">
    <property type="match status" value="1"/>
</dbReference>
<evidence type="ECO:0000256" key="2">
    <source>
        <dbReference type="ARBA" id="ARBA00023015"/>
    </source>
</evidence>
<evidence type="ECO:0000259" key="6">
    <source>
        <dbReference type="Pfam" id="PF04542"/>
    </source>
</evidence>
<dbReference type="SUPFAM" id="SSF88946">
    <property type="entry name" value="Sigma2 domain of RNA polymerase sigma factors"/>
    <property type="match status" value="1"/>
</dbReference>
<organism evidence="7 8">
    <name type="scientific">Pseudonocardia charpentierae</name>
    <dbReference type="NCBI Taxonomy" id="3075545"/>
    <lineage>
        <taxon>Bacteria</taxon>
        <taxon>Bacillati</taxon>
        <taxon>Actinomycetota</taxon>
        <taxon>Actinomycetes</taxon>
        <taxon>Pseudonocardiales</taxon>
        <taxon>Pseudonocardiaceae</taxon>
        <taxon>Pseudonocardia</taxon>
    </lineage>
</organism>
<dbReference type="InterPro" id="IPR039425">
    <property type="entry name" value="RNA_pol_sigma-70-like"/>
</dbReference>
<evidence type="ECO:0000256" key="1">
    <source>
        <dbReference type="ARBA" id="ARBA00010641"/>
    </source>
</evidence>
<dbReference type="PANTHER" id="PTHR43133">
    <property type="entry name" value="RNA POLYMERASE ECF-TYPE SIGMA FACTO"/>
    <property type="match status" value="1"/>
</dbReference>
<evidence type="ECO:0000313" key="8">
    <source>
        <dbReference type="Proteomes" id="UP001183202"/>
    </source>
</evidence>
<reference evidence="8" key="1">
    <citation type="submission" date="2023-07" db="EMBL/GenBank/DDBJ databases">
        <title>30 novel species of actinomycetes from the DSMZ collection.</title>
        <authorList>
            <person name="Nouioui I."/>
        </authorList>
    </citation>
    <scope>NUCLEOTIDE SEQUENCE [LARGE SCALE GENOMIC DNA]</scope>
    <source>
        <strain evidence="8">DSM 45834</strain>
    </source>
</reference>
<comment type="similarity">
    <text evidence="1">Belongs to the sigma-70 factor family. ECF subfamily.</text>
</comment>
<name>A0ABU2NJE9_9PSEU</name>
<keyword evidence="3" id="KW-0731">Sigma factor</keyword>
<gene>
    <name evidence="7" type="ORF">RM445_31985</name>
</gene>
<comment type="caution">
    <text evidence="7">The sequence shown here is derived from an EMBL/GenBank/DDBJ whole genome shotgun (WGS) entry which is preliminary data.</text>
</comment>
<keyword evidence="4" id="KW-0238">DNA-binding</keyword>
<keyword evidence="5" id="KW-0804">Transcription</keyword>
<accession>A0ABU2NJE9</accession>
<dbReference type="InterPro" id="IPR013324">
    <property type="entry name" value="RNA_pol_sigma_r3/r4-like"/>
</dbReference>
<feature type="domain" description="RNA polymerase sigma-70 region 2" evidence="6">
    <location>
        <begin position="24"/>
        <end position="86"/>
    </location>
</feature>
<keyword evidence="2" id="KW-0805">Transcription regulation</keyword>
<dbReference type="InterPro" id="IPR014284">
    <property type="entry name" value="RNA_pol_sigma-70_dom"/>
</dbReference>
<dbReference type="InterPro" id="IPR036388">
    <property type="entry name" value="WH-like_DNA-bd_sf"/>
</dbReference>
<dbReference type="NCBIfam" id="TIGR02937">
    <property type="entry name" value="sigma70-ECF"/>
    <property type="match status" value="1"/>
</dbReference>
<evidence type="ECO:0000256" key="4">
    <source>
        <dbReference type="ARBA" id="ARBA00023125"/>
    </source>
</evidence>
<dbReference type="PANTHER" id="PTHR43133:SF8">
    <property type="entry name" value="RNA POLYMERASE SIGMA FACTOR HI_1459-RELATED"/>
    <property type="match status" value="1"/>
</dbReference>